<dbReference type="Proteomes" id="UP000617145">
    <property type="component" value="Unassembled WGS sequence"/>
</dbReference>
<proteinExistence type="predicted"/>
<comment type="caution">
    <text evidence="1">The sequence shown here is derived from an EMBL/GenBank/DDBJ whole genome shotgun (WGS) entry which is preliminary data.</text>
</comment>
<name>A0A8J2ZGU9_9RHOB</name>
<evidence type="ECO:0000313" key="2">
    <source>
        <dbReference type="Proteomes" id="UP000617145"/>
    </source>
</evidence>
<protein>
    <submittedName>
        <fullName evidence="1">Uncharacterized protein</fullName>
    </submittedName>
</protein>
<dbReference type="AlphaFoldDB" id="A0A8J2ZGU9"/>
<gene>
    <name evidence="1" type="ORF">GCM10011415_03960</name>
</gene>
<evidence type="ECO:0000313" key="1">
    <source>
        <dbReference type="EMBL" id="GGG61122.1"/>
    </source>
</evidence>
<reference evidence="1" key="2">
    <citation type="submission" date="2020-09" db="EMBL/GenBank/DDBJ databases">
        <authorList>
            <person name="Sun Q."/>
            <person name="Zhou Y."/>
        </authorList>
    </citation>
    <scope>NUCLEOTIDE SEQUENCE</scope>
    <source>
        <strain evidence="1">CGMCC 1.15762</strain>
    </source>
</reference>
<sequence length="108" mass="11581">MAAPIYRARILDQLVSNLGAEALELPGATDRLGQLSRPLRDTTSPYCDFGVVQRQRFLAMGAQGTIDIEGVLRRIISRQGDQNHGAAQPLAEPAPFSALTVAGPDILL</sequence>
<keyword evidence="2" id="KW-1185">Reference proteome</keyword>
<dbReference type="EMBL" id="BMJV01000001">
    <property type="protein sequence ID" value="GGG61122.1"/>
    <property type="molecule type" value="Genomic_DNA"/>
</dbReference>
<accession>A0A8J2ZGU9</accession>
<organism evidence="1 2">
    <name type="scientific">Salipiger pallidus</name>
    <dbReference type="NCBI Taxonomy" id="1775170"/>
    <lineage>
        <taxon>Bacteria</taxon>
        <taxon>Pseudomonadati</taxon>
        <taxon>Pseudomonadota</taxon>
        <taxon>Alphaproteobacteria</taxon>
        <taxon>Rhodobacterales</taxon>
        <taxon>Roseobacteraceae</taxon>
        <taxon>Salipiger</taxon>
    </lineage>
</organism>
<reference evidence="1" key="1">
    <citation type="journal article" date="2014" name="Int. J. Syst. Evol. Microbiol.">
        <title>Complete genome sequence of Corynebacterium casei LMG S-19264T (=DSM 44701T), isolated from a smear-ripened cheese.</title>
        <authorList>
            <consortium name="US DOE Joint Genome Institute (JGI-PGF)"/>
            <person name="Walter F."/>
            <person name="Albersmeier A."/>
            <person name="Kalinowski J."/>
            <person name="Ruckert C."/>
        </authorList>
    </citation>
    <scope>NUCLEOTIDE SEQUENCE</scope>
    <source>
        <strain evidence="1">CGMCC 1.15762</strain>
    </source>
</reference>